<feature type="domain" description="DUF7144" evidence="2">
    <location>
        <begin position="9"/>
        <end position="122"/>
    </location>
</feature>
<dbReference type="EMBL" id="FNAB01000001">
    <property type="protein sequence ID" value="SDC60459.1"/>
    <property type="molecule type" value="Genomic_DNA"/>
</dbReference>
<sequence length="134" mass="14122">MDDKTPGGWGVFAGLLLVMIGTFNAIEGIVALAAPSRIFAGEEKLIILDYDRAGWVLIIWGILLLIAGIGLLAGATWARVFGVSLALLNAIGQLTWIGTQPWLSVILIALNVGVIWGLTVGWPADRARTSNAAA</sequence>
<gene>
    <name evidence="3" type="ORF">SAMN05444580_101355</name>
</gene>
<evidence type="ECO:0000256" key="1">
    <source>
        <dbReference type="SAM" id="Phobius"/>
    </source>
</evidence>
<dbReference type="Pfam" id="PF23636">
    <property type="entry name" value="DUF7144"/>
    <property type="match status" value="1"/>
</dbReference>
<keyword evidence="1" id="KW-1133">Transmembrane helix</keyword>
<name>A0A1G6MY25_9NOCA</name>
<reference evidence="3 4" key="1">
    <citation type="submission" date="2016-10" db="EMBL/GenBank/DDBJ databases">
        <authorList>
            <person name="de Groot N.N."/>
        </authorList>
    </citation>
    <scope>NUCLEOTIDE SEQUENCE [LARGE SCALE GENOMIC DNA]</scope>
    <source>
        <strain evidence="3 4">JCM 11308</strain>
    </source>
</reference>
<proteinExistence type="predicted"/>
<evidence type="ECO:0000313" key="4">
    <source>
        <dbReference type="Proteomes" id="UP000199417"/>
    </source>
</evidence>
<keyword evidence="4" id="KW-1185">Reference proteome</keyword>
<organism evidence="3 4">
    <name type="scientific">Rhodococcus tukisamuensis</name>
    <dbReference type="NCBI Taxonomy" id="168276"/>
    <lineage>
        <taxon>Bacteria</taxon>
        <taxon>Bacillati</taxon>
        <taxon>Actinomycetota</taxon>
        <taxon>Actinomycetes</taxon>
        <taxon>Mycobacteriales</taxon>
        <taxon>Nocardiaceae</taxon>
        <taxon>Rhodococcus</taxon>
    </lineage>
</organism>
<accession>A0A1G6MY25</accession>
<protein>
    <recommendedName>
        <fullName evidence="2">DUF7144 domain-containing protein</fullName>
    </recommendedName>
</protein>
<dbReference type="Proteomes" id="UP000199417">
    <property type="component" value="Unassembled WGS sequence"/>
</dbReference>
<dbReference type="RefSeq" id="WP_072846629.1">
    <property type="nucleotide sequence ID" value="NZ_FNAB01000001.1"/>
</dbReference>
<evidence type="ECO:0000259" key="2">
    <source>
        <dbReference type="Pfam" id="PF23636"/>
    </source>
</evidence>
<keyword evidence="1" id="KW-0472">Membrane</keyword>
<feature type="transmembrane region" description="Helical" evidence="1">
    <location>
        <begin position="102"/>
        <end position="122"/>
    </location>
</feature>
<dbReference type="InterPro" id="IPR055568">
    <property type="entry name" value="DUF7144"/>
</dbReference>
<dbReference type="AlphaFoldDB" id="A0A1G6MY25"/>
<keyword evidence="1" id="KW-0812">Transmembrane</keyword>
<feature type="transmembrane region" description="Helical" evidence="1">
    <location>
        <begin position="55"/>
        <end position="82"/>
    </location>
</feature>
<evidence type="ECO:0000313" key="3">
    <source>
        <dbReference type="EMBL" id="SDC60459.1"/>
    </source>
</evidence>
<dbReference type="STRING" id="168276.SAMN05444580_101355"/>
<feature type="transmembrane region" description="Helical" evidence="1">
    <location>
        <begin position="12"/>
        <end position="34"/>
    </location>
</feature>